<dbReference type="AlphaFoldDB" id="A0A090V290"/>
<protein>
    <recommendedName>
        <fullName evidence="5">Xanthine dehydrogenase accessory factor</fullName>
    </recommendedName>
</protein>
<dbReference type="PANTHER" id="PTHR30388:SF4">
    <property type="entry name" value="MOLYBDENUM COFACTOR INSERTION CHAPERONE PAOD"/>
    <property type="match status" value="1"/>
</dbReference>
<evidence type="ECO:0000313" key="3">
    <source>
        <dbReference type="EMBL" id="GAL58248.1"/>
    </source>
</evidence>
<dbReference type="PANTHER" id="PTHR30388">
    <property type="entry name" value="ALDEHYDE OXIDOREDUCTASE MOLYBDENUM COFACTOR ASSEMBLY PROTEIN"/>
    <property type="match status" value="1"/>
</dbReference>
<organism evidence="3 4">
    <name type="scientific">Pseudescherichia vulneris NBRC 102420</name>
    <dbReference type="NCBI Taxonomy" id="1115515"/>
    <lineage>
        <taxon>Bacteria</taxon>
        <taxon>Pseudomonadati</taxon>
        <taxon>Pseudomonadota</taxon>
        <taxon>Gammaproteobacteria</taxon>
        <taxon>Enterobacterales</taxon>
        <taxon>Enterobacteriaceae</taxon>
        <taxon>Pseudescherichia</taxon>
    </lineage>
</organism>
<accession>A0A090V290</accession>
<name>A0A090V290_PSEVU</name>
<dbReference type="Gene3D" id="3.40.50.720">
    <property type="entry name" value="NAD(P)-binding Rossmann-like Domain"/>
    <property type="match status" value="1"/>
</dbReference>
<dbReference type="STRING" id="1115515.EV102420_10_00300"/>
<sequence>MQPQFAQPQPAHIPVARDPAATPQRAFLTDDSVAVLRFAAQALASGMAAALIVLTEIRGGAARPLGAQMAVREDGLYCGFVSGGCVEAAAAWEGLEAIKSGADRTVIYGEGSPWFDIVLPCGGGITLSIHPLRSARPLLAVLSALERRHAPALRYSPDTQTLDVGAPDEETGWQEDAFVIHYRPATRVIIFGRSVEADMTATLAEAAGYDVHIDDGSRLRTLSGLIDAHTAVIFLWHDLDRELPLLSAALTAAPFYIGALGSRRTHEKRIRALTDRGFHPDEIARIKAPIGIFPQARDASSLALSVLADVAAARGRRPA</sequence>
<proteinExistence type="predicted"/>
<keyword evidence="4" id="KW-1185">Reference proteome</keyword>
<dbReference type="Pfam" id="PF02625">
    <property type="entry name" value="XdhC_CoxI"/>
    <property type="match status" value="1"/>
</dbReference>
<dbReference type="Proteomes" id="UP000029462">
    <property type="component" value="Unassembled WGS sequence"/>
</dbReference>
<dbReference type="InterPro" id="IPR052698">
    <property type="entry name" value="MoCofactor_Util/Proc"/>
</dbReference>
<evidence type="ECO:0000259" key="2">
    <source>
        <dbReference type="Pfam" id="PF13478"/>
    </source>
</evidence>
<evidence type="ECO:0000259" key="1">
    <source>
        <dbReference type="Pfam" id="PF02625"/>
    </source>
</evidence>
<gene>
    <name evidence="3" type="primary">yagQ</name>
    <name evidence="3" type="ORF">EV102420_10_00300</name>
</gene>
<feature type="domain" description="XdhC- CoxI" evidence="1">
    <location>
        <begin position="43"/>
        <end position="109"/>
    </location>
</feature>
<dbReference type="EMBL" id="BBMZ01000010">
    <property type="protein sequence ID" value="GAL58248.1"/>
    <property type="molecule type" value="Genomic_DNA"/>
</dbReference>
<evidence type="ECO:0008006" key="5">
    <source>
        <dbReference type="Google" id="ProtNLM"/>
    </source>
</evidence>
<evidence type="ECO:0000313" key="4">
    <source>
        <dbReference type="Proteomes" id="UP000029462"/>
    </source>
</evidence>
<dbReference type="Pfam" id="PF13478">
    <property type="entry name" value="XdhC_C"/>
    <property type="match status" value="1"/>
</dbReference>
<dbReference type="InterPro" id="IPR027051">
    <property type="entry name" value="XdhC_Rossmann_dom"/>
</dbReference>
<dbReference type="eggNOG" id="COG1975">
    <property type="taxonomic scope" value="Bacteria"/>
</dbReference>
<dbReference type="InterPro" id="IPR003777">
    <property type="entry name" value="XdhC_CoxI"/>
</dbReference>
<reference evidence="3 4" key="1">
    <citation type="submission" date="2014-09" db="EMBL/GenBank/DDBJ databases">
        <title>Whole genome shotgun sequence of Escherichia vulneris NBRC 102420.</title>
        <authorList>
            <person name="Yoshida Y."/>
            <person name="Hosoyama A."/>
            <person name="Tsuchikane K."/>
            <person name="Ohji S."/>
            <person name="Ichikawa N."/>
            <person name="Kimura A."/>
            <person name="Yamazoe A."/>
            <person name="Ezaki T."/>
            <person name="Fujita N."/>
        </authorList>
    </citation>
    <scope>NUCLEOTIDE SEQUENCE [LARGE SCALE GENOMIC DNA]</scope>
    <source>
        <strain evidence="3 4">NBRC 102420</strain>
    </source>
</reference>
<comment type="caution">
    <text evidence="3">The sequence shown here is derived from an EMBL/GenBank/DDBJ whole genome shotgun (WGS) entry which is preliminary data.</text>
</comment>
<feature type="domain" description="XdhC Rossmann" evidence="2">
    <location>
        <begin position="188"/>
        <end position="310"/>
    </location>
</feature>